<feature type="domain" description="CobW C-terminal" evidence="7">
    <location>
        <begin position="235"/>
        <end position="329"/>
    </location>
</feature>
<evidence type="ECO:0000256" key="3">
    <source>
        <dbReference type="ARBA" id="ARBA00023186"/>
    </source>
</evidence>
<organism evidence="8 9">
    <name type="scientific">Jezberella montanilacus</name>
    <dbReference type="NCBI Taxonomy" id="323426"/>
    <lineage>
        <taxon>Bacteria</taxon>
        <taxon>Pseudomonadati</taxon>
        <taxon>Pseudomonadota</taxon>
        <taxon>Betaproteobacteria</taxon>
        <taxon>Burkholderiales</taxon>
        <taxon>Alcaligenaceae</taxon>
        <taxon>Jezberella</taxon>
    </lineage>
</organism>
<dbReference type="Proteomes" id="UP000238308">
    <property type="component" value="Unassembled WGS sequence"/>
</dbReference>
<comment type="catalytic activity">
    <reaction evidence="6">
        <text>GTP + H2O = GDP + phosphate + H(+)</text>
        <dbReference type="Rhea" id="RHEA:19669"/>
        <dbReference type="ChEBI" id="CHEBI:15377"/>
        <dbReference type="ChEBI" id="CHEBI:15378"/>
        <dbReference type="ChEBI" id="CHEBI:37565"/>
        <dbReference type="ChEBI" id="CHEBI:43474"/>
        <dbReference type="ChEBI" id="CHEBI:58189"/>
    </reaction>
    <physiologicalReaction direction="left-to-right" evidence="6">
        <dbReference type="Rhea" id="RHEA:19670"/>
    </physiologicalReaction>
</comment>
<dbReference type="SUPFAM" id="SSF90002">
    <property type="entry name" value="Hypothetical protein YjiA, C-terminal domain"/>
    <property type="match status" value="1"/>
</dbReference>
<protein>
    <submittedName>
        <fullName evidence="8">G3E family GTPase</fullName>
    </submittedName>
</protein>
<dbReference type="GO" id="GO:0005737">
    <property type="term" value="C:cytoplasm"/>
    <property type="evidence" value="ECO:0007669"/>
    <property type="project" value="TreeGrafter"/>
</dbReference>
<evidence type="ECO:0000313" key="9">
    <source>
        <dbReference type="Proteomes" id="UP000238308"/>
    </source>
</evidence>
<reference evidence="8 9" key="1">
    <citation type="submission" date="2018-03" db="EMBL/GenBank/DDBJ databases">
        <title>Genomic Encyclopedia of Type Strains, Phase III (KMG-III): the genomes of soil and plant-associated and newly described type strains.</title>
        <authorList>
            <person name="Whitman W."/>
        </authorList>
    </citation>
    <scope>NUCLEOTIDE SEQUENCE [LARGE SCALE GENOMIC DNA]</scope>
    <source>
        <strain evidence="8 9">MWH-P2sevCIIIb</strain>
    </source>
</reference>
<comment type="similarity">
    <text evidence="4">Belongs to the SIMIBI class G3E GTPase family. ZNG1 subfamily.</text>
</comment>
<dbReference type="GO" id="GO:0000166">
    <property type="term" value="F:nucleotide binding"/>
    <property type="evidence" value="ECO:0007669"/>
    <property type="project" value="UniProtKB-KW"/>
</dbReference>
<evidence type="ECO:0000256" key="2">
    <source>
        <dbReference type="ARBA" id="ARBA00022801"/>
    </source>
</evidence>
<dbReference type="InterPro" id="IPR027417">
    <property type="entry name" value="P-loop_NTPase"/>
</dbReference>
<dbReference type="Gene3D" id="3.40.50.300">
    <property type="entry name" value="P-loop containing nucleotide triphosphate hydrolases"/>
    <property type="match status" value="1"/>
</dbReference>
<accession>A0A2T0XEA7</accession>
<keyword evidence="1" id="KW-0547">Nucleotide-binding</keyword>
<dbReference type="SUPFAM" id="SSF52540">
    <property type="entry name" value="P-loop containing nucleoside triphosphate hydrolases"/>
    <property type="match status" value="1"/>
</dbReference>
<comment type="function">
    <text evidence="5">Zinc chaperone that directly transfers zinc cofactor to target proteins, thereby activating them. Zinc is transferred from the CXCC motif in the GTPase domain to the zinc binding site in target proteins in a process requiring GTP hydrolysis.</text>
</comment>
<dbReference type="InterPro" id="IPR036627">
    <property type="entry name" value="CobW-likC_sf"/>
</dbReference>
<evidence type="ECO:0000256" key="4">
    <source>
        <dbReference type="ARBA" id="ARBA00034320"/>
    </source>
</evidence>
<evidence type="ECO:0000256" key="5">
    <source>
        <dbReference type="ARBA" id="ARBA00045658"/>
    </source>
</evidence>
<keyword evidence="9" id="KW-1185">Reference proteome</keyword>
<gene>
    <name evidence="8" type="ORF">BCM14_2397</name>
</gene>
<dbReference type="PANTHER" id="PTHR13748:SF62">
    <property type="entry name" value="COBW DOMAIN-CONTAINING PROTEIN"/>
    <property type="match status" value="1"/>
</dbReference>
<dbReference type="Gene3D" id="3.30.1220.10">
    <property type="entry name" value="CobW-like, C-terminal domain"/>
    <property type="match status" value="1"/>
</dbReference>
<keyword evidence="3" id="KW-0143">Chaperone</keyword>
<sequence>MIAFDLLTGFLGSGKTTLLNAFLQLEAGSDTAVIVNEFGAIGLDQLVYQEFSDDVYLLDNGCLCCTVTHSLRETLLEIKNVAGRLDRPPLRRVVIETTGLADPLPVLHALLGDKLLMQHFSLGQVITTVDAVQGAEQLSLHLESRRQVSLAEHLVLTKIDMAAPEQLAELRRHLQHINPYAQVTLSAIGQAARSVFTSPSSEHRPLGLPRTEQSIDQYPLQHTRHQTAHTHADDISTWSAYLNTRPTWVGVSAWWHLLVQHFDSRLLRCKGLIHMDDQRPFAMIQGVGKVFHSPTFLQVWPDEDPRGRIICIGMGLDPVWLQESLRALTLTEASYRPRTLNELDKCF</sequence>
<name>A0A2T0XEA7_9BURK</name>
<dbReference type="Pfam" id="PF02492">
    <property type="entry name" value="cobW"/>
    <property type="match status" value="1"/>
</dbReference>
<dbReference type="PANTHER" id="PTHR13748">
    <property type="entry name" value="COBW-RELATED"/>
    <property type="match status" value="1"/>
</dbReference>
<evidence type="ECO:0000313" key="8">
    <source>
        <dbReference type="EMBL" id="PRY97255.1"/>
    </source>
</evidence>
<dbReference type="InterPro" id="IPR003495">
    <property type="entry name" value="CobW/HypB/UreG_nucleotide-bd"/>
</dbReference>
<dbReference type="AlphaFoldDB" id="A0A2T0XEA7"/>
<keyword evidence="2" id="KW-0378">Hydrolase</keyword>
<evidence type="ECO:0000256" key="1">
    <source>
        <dbReference type="ARBA" id="ARBA00022741"/>
    </source>
</evidence>
<dbReference type="GO" id="GO:0016787">
    <property type="term" value="F:hydrolase activity"/>
    <property type="evidence" value="ECO:0007669"/>
    <property type="project" value="UniProtKB-KW"/>
</dbReference>
<dbReference type="SMART" id="SM00833">
    <property type="entry name" value="CobW_C"/>
    <property type="match status" value="1"/>
</dbReference>
<dbReference type="InterPro" id="IPR011629">
    <property type="entry name" value="CobW-like_C"/>
</dbReference>
<dbReference type="InterPro" id="IPR051316">
    <property type="entry name" value="Zinc-reg_GTPase_activator"/>
</dbReference>
<dbReference type="CDD" id="cd03112">
    <property type="entry name" value="CobW-like"/>
    <property type="match status" value="1"/>
</dbReference>
<comment type="caution">
    <text evidence="8">The sequence shown here is derived from an EMBL/GenBank/DDBJ whole genome shotgun (WGS) entry which is preliminary data.</text>
</comment>
<evidence type="ECO:0000256" key="6">
    <source>
        <dbReference type="ARBA" id="ARBA00049117"/>
    </source>
</evidence>
<dbReference type="Pfam" id="PF07683">
    <property type="entry name" value="CobW_C"/>
    <property type="match status" value="1"/>
</dbReference>
<evidence type="ECO:0000259" key="7">
    <source>
        <dbReference type="SMART" id="SM00833"/>
    </source>
</evidence>
<dbReference type="EMBL" id="PVTV01000015">
    <property type="protein sequence ID" value="PRY97255.1"/>
    <property type="molecule type" value="Genomic_DNA"/>
</dbReference>
<proteinExistence type="inferred from homology"/>